<dbReference type="SUPFAM" id="SSF53067">
    <property type="entry name" value="Actin-like ATPase domain"/>
    <property type="match status" value="1"/>
</dbReference>
<evidence type="ECO:0000313" key="2">
    <source>
        <dbReference type="EMBL" id="PIR69847.1"/>
    </source>
</evidence>
<dbReference type="PANTHER" id="PTHR18964">
    <property type="entry name" value="ROK (REPRESSOR, ORF, KINASE) FAMILY"/>
    <property type="match status" value="1"/>
</dbReference>
<dbReference type="PANTHER" id="PTHR18964:SF149">
    <property type="entry name" value="BIFUNCTIONAL UDP-N-ACETYLGLUCOSAMINE 2-EPIMERASE_N-ACETYLMANNOSAMINE KINASE"/>
    <property type="match status" value="1"/>
</dbReference>
<dbReference type="Proteomes" id="UP000231503">
    <property type="component" value="Unassembled WGS sequence"/>
</dbReference>
<dbReference type="InterPro" id="IPR043129">
    <property type="entry name" value="ATPase_NBD"/>
</dbReference>
<dbReference type="EMBL" id="PFCO01000001">
    <property type="protein sequence ID" value="PIR69847.1"/>
    <property type="molecule type" value="Genomic_DNA"/>
</dbReference>
<dbReference type="Gene3D" id="3.30.420.40">
    <property type="match status" value="2"/>
</dbReference>
<name>A0A2H0TE70_9BACT</name>
<dbReference type="Pfam" id="PF00480">
    <property type="entry name" value="ROK"/>
    <property type="match status" value="1"/>
</dbReference>
<comment type="similarity">
    <text evidence="1">Belongs to the ROK (NagC/XylR) family.</text>
</comment>
<dbReference type="InterPro" id="IPR000600">
    <property type="entry name" value="ROK"/>
</dbReference>
<gene>
    <name evidence="2" type="ORF">COU47_00195</name>
</gene>
<organism evidence="2 3">
    <name type="scientific">Candidatus Niyogibacteria bacterium CG10_big_fil_rev_8_21_14_0_10_46_36</name>
    <dbReference type="NCBI Taxonomy" id="1974726"/>
    <lineage>
        <taxon>Bacteria</taxon>
        <taxon>Candidatus Niyogiibacteriota</taxon>
    </lineage>
</organism>
<evidence type="ECO:0000256" key="1">
    <source>
        <dbReference type="ARBA" id="ARBA00006479"/>
    </source>
</evidence>
<evidence type="ECO:0008006" key="4">
    <source>
        <dbReference type="Google" id="ProtNLM"/>
    </source>
</evidence>
<proteinExistence type="inferred from homology"/>
<comment type="caution">
    <text evidence="2">The sequence shown here is derived from an EMBL/GenBank/DDBJ whole genome shotgun (WGS) entry which is preliminary data.</text>
</comment>
<accession>A0A2H0TE70</accession>
<protein>
    <recommendedName>
        <fullName evidence="4">ROK family protein</fullName>
    </recommendedName>
</protein>
<dbReference type="AlphaFoldDB" id="A0A2H0TE70"/>
<evidence type="ECO:0000313" key="3">
    <source>
        <dbReference type="Proteomes" id="UP000231503"/>
    </source>
</evidence>
<reference evidence="3" key="1">
    <citation type="submission" date="2017-09" db="EMBL/GenBank/DDBJ databases">
        <title>Depth-based differentiation of microbial function through sediment-hosted aquifers and enrichment of novel symbionts in the deep terrestrial subsurface.</title>
        <authorList>
            <person name="Probst A.J."/>
            <person name="Ladd B."/>
            <person name="Jarett J.K."/>
            <person name="Geller-Mcgrath D.E."/>
            <person name="Sieber C.M.K."/>
            <person name="Emerson J.B."/>
            <person name="Anantharaman K."/>
            <person name="Thomas B.C."/>
            <person name="Malmstrom R."/>
            <person name="Stieglmeier M."/>
            <person name="Klingl A."/>
            <person name="Woyke T."/>
            <person name="Ryan C.M."/>
            <person name="Banfield J.F."/>
        </authorList>
    </citation>
    <scope>NUCLEOTIDE SEQUENCE [LARGE SCALE GENOMIC DNA]</scope>
</reference>
<sequence>MYLLFDIGGSKMRFAASSDGKRFSDVKVVPTPQNFEEGVALFGTVAGELGGGKAFDAIAGGVAGPLNKDRTRLVAAPNLPSWVARPLKRELEIAAKGPVHLENDTNMNGLGEVYFGAGRGHDIVVYLTVSTGVGGSRFVDGRIDASAFGFEPGHQIIDASGALCPSCSKDGRHDLESYISGKAFEQRFRKKPFEVTDLNIWDEAAHFLAYGLNNTIVHWSPEVIVLGGSMITGAPGIPLERVEYHLNHIMQIFPVLPKLEKAQLGDEGGLWGALIYLGKKLYNS</sequence>
<dbReference type="CDD" id="cd23763">
    <property type="entry name" value="ASKHA_ATPase_ROK"/>
    <property type="match status" value="1"/>
</dbReference>